<keyword evidence="1" id="KW-0472">Membrane</keyword>
<sequence length="169" mass="17918">MKTLQKQKGFTLIELVVVIVILGILAATAAPRFIDLQDDAQNSVLNGVEAALEGAATLVYSKSLVEGNQDSNAADEDVTTNFGDVDILFGYPEATAANLQLILDLDISNADDDTDFTFHEITGTPKSVVIYPQGREPSSGQAIGNNCSIVYTEVNAANGRPTIEPTPCT</sequence>
<gene>
    <name evidence="2" type="ORF">DXX92_15920</name>
</gene>
<evidence type="ECO:0000313" key="3">
    <source>
        <dbReference type="Proteomes" id="UP000256999"/>
    </source>
</evidence>
<proteinExistence type="predicted"/>
<dbReference type="PROSITE" id="PS00409">
    <property type="entry name" value="PROKAR_NTER_METHYL"/>
    <property type="match status" value="1"/>
</dbReference>
<dbReference type="SUPFAM" id="SSF54523">
    <property type="entry name" value="Pili subunits"/>
    <property type="match status" value="1"/>
</dbReference>
<dbReference type="EMBL" id="QUOV01000001">
    <property type="protein sequence ID" value="REL36679.1"/>
    <property type="molecule type" value="Genomic_DNA"/>
</dbReference>
<comment type="caution">
    <text evidence="2">The sequence shown here is derived from an EMBL/GenBank/DDBJ whole genome shotgun (WGS) entry which is preliminary data.</text>
</comment>
<feature type="transmembrane region" description="Helical" evidence="1">
    <location>
        <begin position="12"/>
        <end position="34"/>
    </location>
</feature>
<keyword evidence="1" id="KW-0812">Transmembrane</keyword>
<keyword evidence="1" id="KW-1133">Transmembrane helix</keyword>
<dbReference type="AlphaFoldDB" id="A0A3E0UIG2"/>
<accession>A0A3E0UIG2</accession>
<evidence type="ECO:0000256" key="1">
    <source>
        <dbReference type="SAM" id="Phobius"/>
    </source>
</evidence>
<dbReference type="RefSeq" id="WP_116001440.1">
    <property type="nucleotide sequence ID" value="NZ_QUOV01000001.1"/>
</dbReference>
<dbReference type="NCBIfam" id="TIGR02532">
    <property type="entry name" value="IV_pilin_GFxxxE"/>
    <property type="match status" value="1"/>
</dbReference>
<evidence type="ECO:0000313" key="2">
    <source>
        <dbReference type="EMBL" id="REL36679.1"/>
    </source>
</evidence>
<dbReference type="InterPro" id="IPR012902">
    <property type="entry name" value="N_methyl_site"/>
</dbReference>
<dbReference type="OrthoDB" id="8538594at2"/>
<dbReference type="Pfam" id="PF07963">
    <property type="entry name" value="N_methyl"/>
    <property type="match status" value="1"/>
</dbReference>
<dbReference type="Proteomes" id="UP000256999">
    <property type="component" value="Unassembled WGS sequence"/>
</dbReference>
<organism evidence="2 3">
    <name type="scientific">Thalassotalea euphylliae</name>
    <dbReference type="NCBI Taxonomy" id="1655234"/>
    <lineage>
        <taxon>Bacteria</taxon>
        <taxon>Pseudomonadati</taxon>
        <taxon>Pseudomonadota</taxon>
        <taxon>Gammaproteobacteria</taxon>
        <taxon>Alteromonadales</taxon>
        <taxon>Colwelliaceae</taxon>
        <taxon>Thalassotalea</taxon>
    </lineage>
</organism>
<name>A0A3E0UIG2_9GAMM</name>
<dbReference type="InterPro" id="IPR045584">
    <property type="entry name" value="Pilin-like"/>
</dbReference>
<protein>
    <submittedName>
        <fullName evidence="2">Type II secretion system protein</fullName>
    </submittedName>
</protein>
<dbReference type="Gene3D" id="3.30.700.10">
    <property type="entry name" value="Glycoprotein, Type 4 Pilin"/>
    <property type="match status" value="1"/>
</dbReference>
<reference evidence="2 3" key="1">
    <citation type="submission" date="2018-08" db="EMBL/GenBank/DDBJ databases">
        <title>Thalassotalea euphylliae genome.</title>
        <authorList>
            <person name="Summers S."/>
            <person name="Rice S.A."/>
            <person name="Freckelton M.L."/>
            <person name="Nedved B.T."/>
            <person name="Hadfield M.G."/>
        </authorList>
    </citation>
    <scope>NUCLEOTIDE SEQUENCE [LARGE SCALE GENOMIC DNA]</scope>
    <source>
        <strain evidence="2 3">H2</strain>
    </source>
</reference>